<evidence type="ECO:0000313" key="5">
    <source>
        <dbReference type="Proteomes" id="UP001419268"/>
    </source>
</evidence>
<organism evidence="4 5">
    <name type="scientific">Stephania cephalantha</name>
    <dbReference type="NCBI Taxonomy" id="152367"/>
    <lineage>
        <taxon>Eukaryota</taxon>
        <taxon>Viridiplantae</taxon>
        <taxon>Streptophyta</taxon>
        <taxon>Embryophyta</taxon>
        <taxon>Tracheophyta</taxon>
        <taxon>Spermatophyta</taxon>
        <taxon>Magnoliopsida</taxon>
        <taxon>Ranunculales</taxon>
        <taxon>Menispermaceae</taxon>
        <taxon>Menispermoideae</taxon>
        <taxon>Cissampelideae</taxon>
        <taxon>Stephania</taxon>
    </lineage>
</organism>
<evidence type="ECO:0000256" key="1">
    <source>
        <dbReference type="ARBA" id="ARBA00023268"/>
    </source>
</evidence>
<dbReference type="InterPro" id="IPR041577">
    <property type="entry name" value="RT_RNaseH_2"/>
</dbReference>
<evidence type="ECO:0000313" key="4">
    <source>
        <dbReference type="EMBL" id="KAK9112753.1"/>
    </source>
</evidence>
<evidence type="ECO:0000259" key="3">
    <source>
        <dbReference type="Pfam" id="PF17921"/>
    </source>
</evidence>
<dbReference type="Pfam" id="PF17919">
    <property type="entry name" value="RT_RNaseH_2"/>
    <property type="match status" value="1"/>
</dbReference>
<reference evidence="4 5" key="1">
    <citation type="submission" date="2024-01" db="EMBL/GenBank/DDBJ databases">
        <title>Genome assemblies of Stephania.</title>
        <authorList>
            <person name="Yang L."/>
        </authorList>
    </citation>
    <scope>NUCLEOTIDE SEQUENCE [LARGE SCALE GENOMIC DNA]</scope>
    <source>
        <strain evidence="4">JXDWG</strain>
        <tissue evidence="4">Leaf</tissue>
    </source>
</reference>
<dbReference type="CDD" id="cd09274">
    <property type="entry name" value="RNase_HI_RT_Ty3"/>
    <property type="match status" value="1"/>
</dbReference>
<dbReference type="AlphaFoldDB" id="A0AAP0ICF4"/>
<dbReference type="Proteomes" id="UP001419268">
    <property type="component" value="Unassembled WGS sequence"/>
</dbReference>
<comment type="caution">
    <text evidence="4">The sequence shown here is derived from an EMBL/GenBank/DDBJ whole genome shotgun (WGS) entry which is preliminary data.</text>
</comment>
<dbReference type="InterPro" id="IPR050951">
    <property type="entry name" value="Retrovirus_Pol_polyprotein"/>
</dbReference>
<protein>
    <recommendedName>
        <fullName evidence="6">Reverse transcriptase/retrotransposon-derived protein RNase H-like domain-containing protein</fullName>
    </recommendedName>
</protein>
<evidence type="ECO:0000259" key="2">
    <source>
        <dbReference type="Pfam" id="PF17919"/>
    </source>
</evidence>
<dbReference type="SUPFAM" id="SSF56672">
    <property type="entry name" value="DNA/RNA polymerases"/>
    <property type="match status" value="1"/>
</dbReference>
<dbReference type="Pfam" id="PF17921">
    <property type="entry name" value="Integrase_H2C2"/>
    <property type="match status" value="1"/>
</dbReference>
<evidence type="ECO:0008006" key="6">
    <source>
        <dbReference type="Google" id="ProtNLM"/>
    </source>
</evidence>
<dbReference type="InterPro" id="IPR043128">
    <property type="entry name" value="Rev_trsase/Diguanyl_cyclase"/>
</dbReference>
<dbReference type="FunFam" id="3.30.70.270:FF:000020">
    <property type="entry name" value="Transposon Tf2-6 polyprotein-like Protein"/>
    <property type="match status" value="1"/>
</dbReference>
<keyword evidence="1" id="KW-0511">Multifunctional enzyme</keyword>
<gene>
    <name evidence="4" type="ORF">Scep_020272</name>
</gene>
<dbReference type="Gene3D" id="1.10.340.70">
    <property type="match status" value="1"/>
</dbReference>
<proteinExistence type="predicted"/>
<dbReference type="PANTHER" id="PTHR37984:SF5">
    <property type="entry name" value="PROTEIN NYNRIN-LIKE"/>
    <property type="match status" value="1"/>
</dbReference>
<dbReference type="Gene3D" id="3.10.20.370">
    <property type="match status" value="1"/>
</dbReference>
<accession>A0AAP0ICF4</accession>
<dbReference type="InterPro" id="IPR043502">
    <property type="entry name" value="DNA/RNA_pol_sf"/>
</dbReference>
<dbReference type="EMBL" id="JBBNAG010000008">
    <property type="protein sequence ID" value="KAK9112753.1"/>
    <property type="molecule type" value="Genomic_DNA"/>
</dbReference>
<dbReference type="Gene3D" id="3.30.70.270">
    <property type="match status" value="1"/>
</dbReference>
<dbReference type="InterPro" id="IPR041588">
    <property type="entry name" value="Integrase_H2C2"/>
</dbReference>
<sequence>MIYLCTARQWRIIALTSLRSFPFFNPIPSLLILKNVVLLRQLDYLGHIISSEGVLTDPDKSAAMDVWPQQTSPKELCGFLGLTGYYWRFVRDYGKIAAPLTQLLCKDSFEWNEEATFAFAQLKQARKTVPTLALPDFSGLFVIETDASGVGVGAVLSRGKRPIAFFSQALSSRARAKSAYERELMAIVLAIQKWRHYLLGRMFLVRIDERMVSPEYRWLIKFMGFHFDIQYKPGTSNVVAYALSRYPVTVALHSLSIPSVVDETILVAEALKDPFLLSIRNSLLVDGDSKPGWSLLHDRLLFHNKLAISASSNLKPKLLFEFHSSPIGSHGGILKTFKRISAEFYWEGMRNDIRDYVLSRATCQANKYETLAPGGLLQPLPGGHLS</sequence>
<keyword evidence="5" id="KW-1185">Reference proteome</keyword>
<dbReference type="PANTHER" id="PTHR37984">
    <property type="entry name" value="PROTEIN CBG26694"/>
    <property type="match status" value="1"/>
</dbReference>
<name>A0AAP0ICF4_9MAGN</name>
<feature type="domain" description="Integrase zinc-binding" evidence="3">
    <location>
        <begin position="312"/>
        <end position="368"/>
    </location>
</feature>
<feature type="domain" description="Reverse transcriptase/retrotransposon-derived protein RNase H-like" evidence="2">
    <location>
        <begin position="111"/>
        <end position="205"/>
    </location>
</feature>
<dbReference type="GO" id="GO:0003824">
    <property type="term" value="F:catalytic activity"/>
    <property type="evidence" value="ECO:0007669"/>
    <property type="project" value="UniProtKB-KW"/>
</dbReference>